<dbReference type="Gene3D" id="1.10.510.10">
    <property type="entry name" value="Transferase(Phosphotransferase) domain 1"/>
    <property type="match status" value="1"/>
</dbReference>
<comment type="caution">
    <text evidence="9">The sequence shown here is derived from an EMBL/GenBank/DDBJ whole genome shotgun (WGS) entry which is preliminary data.</text>
</comment>
<feature type="compositionally biased region" description="Polar residues" evidence="7">
    <location>
        <begin position="130"/>
        <end position="154"/>
    </location>
</feature>
<feature type="compositionally biased region" description="Basic and acidic residues" evidence="7">
    <location>
        <begin position="297"/>
        <end position="306"/>
    </location>
</feature>
<protein>
    <submittedName>
        <fullName evidence="9">Dual specificity protein kinase lkh1</fullName>
    </submittedName>
</protein>
<sequence>MSTPTTATATIPPHHYRHHHSHHHAHYPPYPQLQSPVHSASYRNAAAVPSTIPASHVLPSPSGIPPPTSTISSSSTSSRHAPASTASYSTYISGPQQPSHRRSANGAAASVASTGAPASRLTHEYHGTDSESASTPRSDANLDNMSMPSSSQNAARKRRRSKGPDWTEFYKNGVPKEVIVIDDTPEPDGDIKDNLSSNYSTTTYNTNGTIVGSDTGVSTRHVAKKRRKEDGYVNGGRIVNGSHIATPNSATSSTDRTTSAQNTTAPTSLASLSSNGQYDYEQASATGQKRKRTRQQHAQEAKRRDLEALGDAYISYRPPQKPIKKSAEVAVRVVTDVRPAAPNRFGSTLLTPRKRYSNVKVDDEDGHYIVVPDADITQQYQINKLLGQGTFGKVVQARDRKRNKLVAIKIIRSVQKYRDASRIELRVLQTLKANDEENRNRCIHLRDCFDFRGHICIVMDLLGSSVFDFLKSNNFVPFPNSQIQSFARQLLTSVAFLHDLNLIHTDLKPENILLCDNAYQTFTYNRRIPSSSSGTPRQANQRKVLLDTEIRLIDFGSATFEDEYHSSVVSTRHYRAPEIILGLGWSFPCDIWSIGCILVEFFTGDALFQTHDNLEHLAMMENVCDKRVDQHLAQQVTKMSNRSSSSSGNAAAKYFKRLKLDYPTADTTRASRRFVKNMKRLYDIIPSHNPFLRSFLDLLEKIFVYDPAKRITARQALDHPWFKEPAIADDGTEAAKIRLERLRADPEYAHSRAPPLSLS</sequence>
<dbReference type="SMART" id="SM00220">
    <property type="entry name" value="S_TKc"/>
    <property type="match status" value="1"/>
</dbReference>
<evidence type="ECO:0000256" key="7">
    <source>
        <dbReference type="SAM" id="MobiDB-lite"/>
    </source>
</evidence>
<dbReference type="GO" id="GO:0016301">
    <property type="term" value="F:kinase activity"/>
    <property type="evidence" value="ECO:0007669"/>
    <property type="project" value="UniProtKB-KW"/>
</dbReference>
<feature type="binding site" evidence="6">
    <location>
        <position position="409"/>
    </location>
    <ligand>
        <name>ATP</name>
        <dbReference type="ChEBI" id="CHEBI:30616"/>
    </ligand>
</feature>
<accession>A0ABR1S9B8</accession>
<evidence type="ECO:0000256" key="6">
    <source>
        <dbReference type="PROSITE-ProRule" id="PRU10141"/>
    </source>
</evidence>
<feature type="domain" description="Protein kinase" evidence="8">
    <location>
        <begin position="380"/>
        <end position="722"/>
    </location>
</feature>
<proteinExistence type="predicted"/>
<evidence type="ECO:0000256" key="5">
    <source>
        <dbReference type="ARBA" id="ARBA00022840"/>
    </source>
</evidence>
<gene>
    <name evidence="9" type="ORF">PG991_004683</name>
</gene>
<keyword evidence="1" id="KW-0723">Serine/threonine-protein kinase</keyword>
<dbReference type="InterPro" id="IPR000719">
    <property type="entry name" value="Prot_kinase_dom"/>
</dbReference>
<dbReference type="InterPro" id="IPR017441">
    <property type="entry name" value="Protein_kinase_ATP_BS"/>
</dbReference>
<dbReference type="InterPro" id="IPR008271">
    <property type="entry name" value="Ser/Thr_kinase_AS"/>
</dbReference>
<evidence type="ECO:0000313" key="10">
    <source>
        <dbReference type="Proteomes" id="UP001396898"/>
    </source>
</evidence>
<dbReference type="Gene3D" id="3.30.200.20">
    <property type="entry name" value="Phosphorylase Kinase, domain 1"/>
    <property type="match status" value="1"/>
</dbReference>
<reference evidence="9 10" key="1">
    <citation type="submission" date="2023-01" db="EMBL/GenBank/DDBJ databases">
        <title>Analysis of 21 Apiospora genomes using comparative genomics revels a genus with tremendous synthesis potential of carbohydrate active enzymes and secondary metabolites.</title>
        <authorList>
            <person name="Sorensen T."/>
        </authorList>
    </citation>
    <scope>NUCLEOTIDE SEQUENCE [LARGE SCALE GENOMIC DNA]</scope>
    <source>
        <strain evidence="9 10">CBS 20057</strain>
    </source>
</reference>
<evidence type="ECO:0000256" key="3">
    <source>
        <dbReference type="ARBA" id="ARBA00022741"/>
    </source>
</evidence>
<dbReference type="SUPFAM" id="SSF56112">
    <property type="entry name" value="Protein kinase-like (PK-like)"/>
    <property type="match status" value="1"/>
</dbReference>
<evidence type="ECO:0000256" key="1">
    <source>
        <dbReference type="ARBA" id="ARBA00022527"/>
    </source>
</evidence>
<keyword evidence="3 6" id="KW-0547">Nucleotide-binding</keyword>
<feature type="region of interest" description="Disordered" evidence="7">
    <location>
        <begin position="232"/>
        <end position="306"/>
    </location>
</feature>
<feature type="compositionally biased region" description="Basic residues" evidence="7">
    <location>
        <begin position="14"/>
        <end position="26"/>
    </location>
</feature>
<feature type="compositionally biased region" description="Polar residues" evidence="7">
    <location>
        <begin position="88"/>
        <end position="98"/>
    </location>
</feature>
<feature type="compositionally biased region" description="Polar residues" evidence="7">
    <location>
        <begin position="32"/>
        <end position="42"/>
    </location>
</feature>
<evidence type="ECO:0000256" key="4">
    <source>
        <dbReference type="ARBA" id="ARBA00022777"/>
    </source>
</evidence>
<evidence type="ECO:0000313" key="9">
    <source>
        <dbReference type="EMBL" id="KAK8027627.1"/>
    </source>
</evidence>
<evidence type="ECO:0000256" key="2">
    <source>
        <dbReference type="ARBA" id="ARBA00022679"/>
    </source>
</evidence>
<dbReference type="PROSITE" id="PS00108">
    <property type="entry name" value="PROTEIN_KINASE_ST"/>
    <property type="match status" value="1"/>
</dbReference>
<name>A0ABR1S9B8_9PEZI</name>
<dbReference type="Proteomes" id="UP001396898">
    <property type="component" value="Unassembled WGS sequence"/>
</dbReference>
<dbReference type="PANTHER" id="PTHR45646:SF11">
    <property type="entry name" value="SERINE_THREONINE-PROTEIN KINASE DOA"/>
    <property type="match status" value="1"/>
</dbReference>
<dbReference type="InterPro" id="IPR011009">
    <property type="entry name" value="Kinase-like_dom_sf"/>
</dbReference>
<dbReference type="PROSITE" id="PS00107">
    <property type="entry name" value="PROTEIN_KINASE_ATP"/>
    <property type="match status" value="1"/>
</dbReference>
<keyword evidence="5 6" id="KW-0067">ATP-binding</keyword>
<dbReference type="PROSITE" id="PS50011">
    <property type="entry name" value="PROTEIN_KINASE_DOM"/>
    <property type="match status" value="1"/>
</dbReference>
<keyword evidence="4 9" id="KW-0418">Kinase</keyword>
<evidence type="ECO:0000259" key="8">
    <source>
        <dbReference type="PROSITE" id="PS50011"/>
    </source>
</evidence>
<organism evidence="9 10">
    <name type="scientific">Apiospora marii</name>
    <dbReference type="NCBI Taxonomy" id="335849"/>
    <lineage>
        <taxon>Eukaryota</taxon>
        <taxon>Fungi</taxon>
        <taxon>Dikarya</taxon>
        <taxon>Ascomycota</taxon>
        <taxon>Pezizomycotina</taxon>
        <taxon>Sordariomycetes</taxon>
        <taxon>Xylariomycetidae</taxon>
        <taxon>Amphisphaeriales</taxon>
        <taxon>Apiosporaceae</taxon>
        <taxon>Apiospora</taxon>
    </lineage>
</organism>
<dbReference type="Pfam" id="PF00069">
    <property type="entry name" value="Pkinase"/>
    <property type="match status" value="1"/>
</dbReference>
<dbReference type="PANTHER" id="PTHR45646">
    <property type="entry name" value="SERINE/THREONINE-PROTEIN KINASE DOA-RELATED"/>
    <property type="match status" value="1"/>
</dbReference>
<dbReference type="InterPro" id="IPR051175">
    <property type="entry name" value="CLK_kinases"/>
</dbReference>
<feature type="compositionally biased region" description="Low complexity" evidence="7">
    <location>
        <begin position="1"/>
        <end position="13"/>
    </location>
</feature>
<feature type="compositionally biased region" description="Low complexity" evidence="7">
    <location>
        <begin position="69"/>
        <end position="87"/>
    </location>
</feature>
<dbReference type="EMBL" id="JAQQWI010000007">
    <property type="protein sequence ID" value="KAK8027627.1"/>
    <property type="molecule type" value="Genomic_DNA"/>
</dbReference>
<keyword evidence="2" id="KW-0808">Transferase</keyword>
<dbReference type="CDD" id="cd14134">
    <property type="entry name" value="PKc_CLK"/>
    <property type="match status" value="1"/>
</dbReference>
<feature type="compositionally biased region" description="Low complexity" evidence="7">
    <location>
        <begin position="249"/>
        <end position="274"/>
    </location>
</feature>
<feature type="region of interest" description="Disordered" evidence="7">
    <location>
        <begin position="1"/>
        <end position="169"/>
    </location>
</feature>
<feature type="compositionally biased region" description="Low complexity" evidence="7">
    <location>
        <begin position="104"/>
        <end position="119"/>
    </location>
</feature>
<keyword evidence="10" id="KW-1185">Reference proteome</keyword>